<comment type="caution">
    <text evidence="1">The sequence shown here is derived from an EMBL/GenBank/DDBJ whole genome shotgun (WGS) entry which is preliminary data.</text>
</comment>
<dbReference type="Proteomes" id="UP000234748">
    <property type="component" value="Unassembled WGS sequence"/>
</dbReference>
<evidence type="ECO:0000313" key="2">
    <source>
        <dbReference type="Proteomes" id="UP000234748"/>
    </source>
</evidence>
<dbReference type="RefSeq" id="WP_101643988.1">
    <property type="nucleotide sequence ID" value="NZ_PGUY01000050.1"/>
</dbReference>
<proteinExistence type="predicted"/>
<keyword evidence="2" id="KW-1185">Reference proteome</keyword>
<dbReference type="OrthoDB" id="80147at2"/>
<dbReference type="EMBL" id="PGUY01000050">
    <property type="protein sequence ID" value="PLT28876.1"/>
    <property type="molecule type" value="Genomic_DNA"/>
</dbReference>
<gene>
    <name evidence="1" type="ORF">CUU66_16140</name>
</gene>
<accession>A0A2N5M3D2</accession>
<evidence type="ECO:0000313" key="1">
    <source>
        <dbReference type="EMBL" id="PLT28876.1"/>
    </source>
</evidence>
<organism evidence="1 2">
    <name type="scientific">Peribacillus deserti</name>
    <dbReference type="NCBI Taxonomy" id="673318"/>
    <lineage>
        <taxon>Bacteria</taxon>
        <taxon>Bacillati</taxon>
        <taxon>Bacillota</taxon>
        <taxon>Bacilli</taxon>
        <taxon>Bacillales</taxon>
        <taxon>Bacillaceae</taxon>
        <taxon>Peribacillus</taxon>
    </lineage>
</organism>
<protein>
    <submittedName>
        <fullName evidence="1">Uncharacterized protein</fullName>
    </submittedName>
</protein>
<reference evidence="1 2" key="1">
    <citation type="submission" date="2017-11" db="EMBL/GenBank/DDBJ databases">
        <title>Comparitive Functional Genomics of Dry Heat Resistant strains isolated from the Viking Spacecraft.</title>
        <authorList>
            <person name="Seuylemezian A."/>
            <person name="Cooper K."/>
            <person name="Vaishampayan P."/>
        </authorList>
    </citation>
    <scope>NUCLEOTIDE SEQUENCE [LARGE SCALE GENOMIC DNA]</scope>
    <source>
        <strain evidence="1 2">V1-29</strain>
    </source>
</reference>
<sequence>MRFSELVTWKNYQLSFEQISEPRKSQSALRIFVNGSEDATDLLIYPASDVSTFQIDFPSYVSYMVTYDDYTLFDVSEVFTGDSFRIFSRSAFIDKQMKQLQPVKKYTHYSLSCIEHVVDVISFDEPSIRLLNSKDEQF</sequence>
<name>A0A2N5M3D2_9BACI</name>
<dbReference type="AlphaFoldDB" id="A0A2N5M3D2"/>